<proteinExistence type="predicted"/>
<protein>
    <submittedName>
        <fullName evidence="1">Uncharacterized protein</fullName>
    </submittedName>
</protein>
<organism evidence="1">
    <name type="scientific">marine metagenome</name>
    <dbReference type="NCBI Taxonomy" id="408172"/>
    <lineage>
        <taxon>unclassified sequences</taxon>
        <taxon>metagenomes</taxon>
        <taxon>ecological metagenomes</taxon>
    </lineage>
</organism>
<name>A0A381WA88_9ZZZZ</name>
<evidence type="ECO:0000313" key="1">
    <source>
        <dbReference type="EMBL" id="SVA49469.1"/>
    </source>
</evidence>
<accession>A0A381WA88</accession>
<sequence>MKKAILAFIYIVSLCLVGAQDNDRTVWRTWYMTPKDGKQKQLQKGLADHVAKFHGQG</sequence>
<feature type="non-terminal residue" evidence="1">
    <location>
        <position position="57"/>
    </location>
</feature>
<reference evidence="1" key="1">
    <citation type="submission" date="2018-05" db="EMBL/GenBank/DDBJ databases">
        <authorList>
            <person name="Lanie J.A."/>
            <person name="Ng W.-L."/>
            <person name="Kazmierczak K.M."/>
            <person name="Andrzejewski T.M."/>
            <person name="Davidsen T.M."/>
            <person name="Wayne K.J."/>
            <person name="Tettelin H."/>
            <person name="Glass J.I."/>
            <person name="Rusch D."/>
            <person name="Podicherti R."/>
            <person name="Tsui H.-C.T."/>
            <person name="Winkler M.E."/>
        </authorList>
    </citation>
    <scope>NUCLEOTIDE SEQUENCE</scope>
</reference>
<gene>
    <name evidence="1" type="ORF">METZ01_LOCUS102323</name>
</gene>
<dbReference type="EMBL" id="UINC01011181">
    <property type="protein sequence ID" value="SVA49469.1"/>
    <property type="molecule type" value="Genomic_DNA"/>
</dbReference>
<dbReference type="AlphaFoldDB" id="A0A381WA88"/>